<comment type="caution">
    <text evidence="2">The sequence shown here is derived from an EMBL/GenBank/DDBJ whole genome shotgun (WGS) entry which is preliminary data.</text>
</comment>
<protein>
    <submittedName>
        <fullName evidence="2">Uncharacterized protein</fullName>
    </submittedName>
</protein>
<keyword evidence="3" id="KW-1185">Reference proteome</keyword>
<feature type="transmembrane region" description="Helical" evidence="1">
    <location>
        <begin position="110"/>
        <end position="131"/>
    </location>
</feature>
<dbReference type="RefSeq" id="WP_147744904.1">
    <property type="nucleotide sequence ID" value="NZ_VRUR01000002.1"/>
</dbReference>
<dbReference type="EMBL" id="VRUR01000002">
    <property type="protein sequence ID" value="TXN36133.1"/>
    <property type="molecule type" value="Genomic_DNA"/>
</dbReference>
<organism evidence="2 3">
    <name type="scientific">Flagellimonas hymeniacidonis</name>
    <dbReference type="NCBI Taxonomy" id="2603628"/>
    <lineage>
        <taxon>Bacteria</taxon>
        <taxon>Pseudomonadati</taxon>
        <taxon>Bacteroidota</taxon>
        <taxon>Flavobacteriia</taxon>
        <taxon>Flavobacteriales</taxon>
        <taxon>Flavobacteriaceae</taxon>
        <taxon>Flagellimonas</taxon>
    </lineage>
</organism>
<keyword evidence="1" id="KW-0812">Transmembrane</keyword>
<evidence type="ECO:0000313" key="3">
    <source>
        <dbReference type="Proteomes" id="UP000321456"/>
    </source>
</evidence>
<keyword evidence="1" id="KW-1133">Transmembrane helix</keyword>
<name>A0A5C8V2Z0_9FLAO</name>
<sequence length="132" mass="15724">MEPIILNGRRVHNLNSFEVEEIAKLILEEKLDRDYFVQKTRAFYPDILISDPLVQKIDFAFNRITKPLSIEEKITFIIIPFGIVHRLYKNELFDSYEEQQMGFKKRINDYYLFSLIGLVMYLAIGISISYFF</sequence>
<evidence type="ECO:0000256" key="1">
    <source>
        <dbReference type="SAM" id="Phobius"/>
    </source>
</evidence>
<dbReference type="Proteomes" id="UP000321456">
    <property type="component" value="Unassembled WGS sequence"/>
</dbReference>
<gene>
    <name evidence="2" type="ORF">FVB32_16375</name>
</gene>
<reference evidence="2 3" key="1">
    <citation type="submission" date="2019-08" db="EMBL/GenBank/DDBJ databases">
        <title>Professor.</title>
        <authorList>
            <person name="Park J.S."/>
        </authorList>
    </citation>
    <scope>NUCLEOTIDE SEQUENCE [LARGE SCALE GENOMIC DNA]</scope>
    <source>
        <strain evidence="2 3">176CP5-101</strain>
    </source>
</reference>
<evidence type="ECO:0000313" key="2">
    <source>
        <dbReference type="EMBL" id="TXN36133.1"/>
    </source>
</evidence>
<dbReference type="AlphaFoldDB" id="A0A5C8V2Z0"/>
<accession>A0A5C8V2Z0</accession>
<proteinExistence type="predicted"/>
<keyword evidence="1" id="KW-0472">Membrane</keyword>